<accession>A0A081KG45</accession>
<protein>
    <recommendedName>
        <fullName evidence="1">UPF0260 protein GV64_22575</fullName>
    </recommendedName>
</protein>
<dbReference type="EMBL" id="JOJP01000001">
    <property type="protein sequence ID" value="KEI73121.1"/>
    <property type="molecule type" value="Genomic_DNA"/>
</dbReference>
<dbReference type="PANTHER" id="PTHR37421">
    <property type="entry name" value="UPF0260 PROTEIN YCGN"/>
    <property type="match status" value="1"/>
</dbReference>
<dbReference type="PIRSF" id="PIRSF006173">
    <property type="entry name" value="UCP006173"/>
    <property type="match status" value="1"/>
</dbReference>
<organism evidence="2 3">
    <name type="scientific">Endozoicomonas elysicola</name>
    <dbReference type="NCBI Taxonomy" id="305900"/>
    <lineage>
        <taxon>Bacteria</taxon>
        <taxon>Pseudomonadati</taxon>
        <taxon>Pseudomonadota</taxon>
        <taxon>Gammaproteobacteria</taxon>
        <taxon>Oceanospirillales</taxon>
        <taxon>Endozoicomonadaceae</taxon>
        <taxon>Endozoicomonas</taxon>
    </lineage>
</organism>
<dbReference type="InterPro" id="IPR005358">
    <property type="entry name" value="Puta_zinc/iron-chelating_dom"/>
</dbReference>
<gene>
    <name evidence="2" type="ORF">GV64_22575</name>
</gene>
<keyword evidence="3" id="KW-1185">Reference proteome</keyword>
<dbReference type="AlphaFoldDB" id="A0A081KG45"/>
<dbReference type="NCBIfam" id="NF003507">
    <property type="entry name" value="PRK05170.2-5"/>
    <property type="match status" value="1"/>
</dbReference>
<dbReference type="RefSeq" id="WP_020582318.1">
    <property type="nucleotide sequence ID" value="NZ_JOJP01000001.1"/>
</dbReference>
<dbReference type="STRING" id="305900.GV64_22575"/>
<proteinExistence type="inferred from homology"/>
<dbReference type="HAMAP" id="MF_00676">
    <property type="entry name" value="UPF0260"/>
    <property type="match status" value="1"/>
</dbReference>
<reference evidence="2 3" key="1">
    <citation type="submission" date="2014-06" db="EMBL/GenBank/DDBJ databases">
        <title>Whole Genome Sequences of Three Symbiotic Endozoicomonas Bacteria.</title>
        <authorList>
            <person name="Neave M.J."/>
            <person name="Apprill A."/>
            <person name="Voolstra C.R."/>
        </authorList>
    </citation>
    <scope>NUCLEOTIDE SEQUENCE [LARGE SCALE GENOMIC DNA]</scope>
    <source>
        <strain evidence="2 3">DSM 22380</strain>
    </source>
</reference>
<evidence type="ECO:0000313" key="3">
    <source>
        <dbReference type="Proteomes" id="UP000027997"/>
    </source>
</evidence>
<evidence type="ECO:0000313" key="2">
    <source>
        <dbReference type="EMBL" id="KEI73121.1"/>
    </source>
</evidence>
<name>A0A081KG45_9GAMM</name>
<dbReference type="Pfam" id="PF03692">
    <property type="entry name" value="CxxCxxCC"/>
    <property type="match status" value="1"/>
</dbReference>
<evidence type="ECO:0000256" key="1">
    <source>
        <dbReference type="HAMAP-Rule" id="MF_00676"/>
    </source>
</evidence>
<sequence length="151" mass="17537">MSEQKPAFWQVKSLTEMTPEEWESLCDGCGRCCLNKIIDADTDEIHTTAVACRLLDLETCRCRHYKHRRKYVDDCIKFTPKTLHEHLPWLPDSCAYNLLYHGYDLPEWHPLNTGDPDSVHESGFSIKGKDIASEEEVSDPSDWFDYIIRVS</sequence>
<dbReference type="PANTHER" id="PTHR37421:SF1">
    <property type="entry name" value="UPF0260 PROTEIN YCGN"/>
    <property type="match status" value="1"/>
</dbReference>
<dbReference type="InterPro" id="IPR008228">
    <property type="entry name" value="UCP006173"/>
</dbReference>
<comment type="similarity">
    <text evidence="1">Belongs to the UPF0260 family.</text>
</comment>
<dbReference type="eggNOG" id="COG2983">
    <property type="taxonomic scope" value="Bacteria"/>
</dbReference>
<comment type="caution">
    <text evidence="2">The sequence shown here is derived from an EMBL/GenBank/DDBJ whole genome shotgun (WGS) entry which is preliminary data.</text>
</comment>
<dbReference type="Proteomes" id="UP000027997">
    <property type="component" value="Unassembled WGS sequence"/>
</dbReference>
<dbReference type="NCBIfam" id="NF003501">
    <property type="entry name" value="PRK05170.1-5"/>
    <property type="match status" value="1"/>
</dbReference>